<proteinExistence type="predicted"/>
<dbReference type="Proteomes" id="UP000515123">
    <property type="component" value="Linkage group 17"/>
</dbReference>
<reference evidence="3" key="2">
    <citation type="submission" date="2025-08" db="UniProtKB">
        <authorList>
            <consortium name="RefSeq"/>
        </authorList>
    </citation>
    <scope>IDENTIFICATION</scope>
    <source>
        <tissue evidence="3">Leaf</tissue>
    </source>
</reference>
<dbReference type="GeneID" id="109723484"/>
<name>A0A6P5GI56_ANACO</name>
<dbReference type="AlphaFoldDB" id="A0A6P5GI56"/>
<evidence type="ECO:0000313" key="2">
    <source>
        <dbReference type="Proteomes" id="UP000515123"/>
    </source>
</evidence>
<evidence type="ECO:0000313" key="3">
    <source>
        <dbReference type="RefSeq" id="XP_020107457.1"/>
    </source>
</evidence>
<feature type="region of interest" description="Disordered" evidence="1">
    <location>
        <begin position="65"/>
        <end position="118"/>
    </location>
</feature>
<protein>
    <submittedName>
        <fullName evidence="3">Uncharacterized protein LOC109723484</fullName>
    </submittedName>
</protein>
<dbReference type="PANTHER" id="PTHR35485:SF4">
    <property type="entry name" value="EXPRESSED PROTEIN"/>
    <property type="match status" value="1"/>
</dbReference>
<feature type="compositionally biased region" description="Basic and acidic residues" evidence="1">
    <location>
        <begin position="69"/>
        <end position="83"/>
    </location>
</feature>
<dbReference type="RefSeq" id="XP_020107457.1">
    <property type="nucleotide sequence ID" value="XM_020251868.1"/>
</dbReference>
<sequence>MEGLIPLVYKAIKRRNTTKHYRSLSTGGALMNESELSFNDRAFVAASSENQKAVFEMNDYHIFMTPQGEKLEDSSNGKGDGRQKQGPMQALPRETFSPVKQVEPVGKGGYRGRSKSVA</sequence>
<dbReference type="PANTHER" id="PTHR35485">
    <property type="entry name" value="OS01G0888900 PROTEIN"/>
    <property type="match status" value="1"/>
</dbReference>
<keyword evidence="2" id="KW-1185">Reference proteome</keyword>
<gene>
    <name evidence="3" type="primary">LOC109723484</name>
</gene>
<evidence type="ECO:0000256" key="1">
    <source>
        <dbReference type="SAM" id="MobiDB-lite"/>
    </source>
</evidence>
<dbReference type="OrthoDB" id="650808at2759"/>
<reference evidence="2" key="1">
    <citation type="journal article" date="2015" name="Nat. Genet.">
        <title>The pineapple genome and the evolution of CAM photosynthesis.</title>
        <authorList>
            <person name="Ming R."/>
            <person name="VanBuren R."/>
            <person name="Wai C.M."/>
            <person name="Tang H."/>
            <person name="Schatz M.C."/>
            <person name="Bowers J.E."/>
            <person name="Lyons E."/>
            <person name="Wang M.L."/>
            <person name="Chen J."/>
            <person name="Biggers E."/>
            <person name="Zhang J."/>
            <person name="Huang L."/>
            <person name="Zhang L."/>
            <person name="Miao W."/>
            <person name="Zhang J."/>
            <person name="Ye Z."/>
            <person name="Miao C."/>
            <person name="Lin Z."/>
            <person name="Wang H."/>
            <person name="Zhou H."/>
            <person name="Yim W.C."/>
            <person name="Priest H.D."/>
            <person name="Zheng C."/>
            <person name="Woodhouse M."/>
            <person name="Edger P.P."/>
            <person name="Guyot R."/>
            <person name="Guo H.B."/>
            <person name="Guo H."/>
            <person name="Zheng G."/>
            <person name="Singh R."/>
            <person name="Sharma A."/>
            <person name="Min X."/>
            <person name="Zheng Y."/>
            <person name="Lee H."/>
            <person name="Gurtowski J."/>
            <person name="Sedlazeck F.J."/>
            <person name="Harkess A."/>
            <person name="McKain M.R."/>
            <person name="Liao Z."/>
            <person name="Fang J."/>
            <person name="Liu J."/>
            <person name="Zhang X."/>
            <person name="Zhang Q."/>
            <person name="Hu W."/>
            <person name="Qin Y."/>
            <person name="Wang K."/>
            <person name="Chen L.Y."/>
            <person name="Shirley N."/>
            <person name="Lin Y.R."/>
            <person name="Liu L.Y."/>
            <person name="Hernandez A.G."/>
            <person name="Wright C.L."/>
            <person name="Bulone V."/>
            <person name="Tuskan G.A."/>
            <person name="Heath K."/>
            <person name="Zee F."/>
            <person name="Moore P.H."/>
            <person name="Sunkar R."/>
            <person name="Leebens-Mack J.H."/>
            <person name="Mockler T."/>
            <person name="Bennetzen J.L."/>
            <person name="Freeling M."/>
            <person name="Sankoff D."/>
            <person name="Paterson A.H."/>
            <person name="Zhu X."/>
            <person name="Yang X."/>
            <person name="Smith J.A."/>
            <person name="Cushman J.C."/>
            <person name="Paull R.E."/>
            <person name="Yu Q."/>
        </authorList>
    </citation>
    <scope>NUCLEOTIDE SEQUENCE [LARGE SCALE GENOMIC DNA]</scope>
    <source>
        <strain evidence="2">cv. F153</strain>
    </source>
</reference>
<organism evidence="2 3">
    <name type="scientific">Ananas comosus</name>
    <name type="common">Pineapple</name>
    <name type="synonym">Ananas ananas</name>
    <dbReference type="NCBI Taxonomy" id="4615"/>
    <lineage>
        <taxon>Eukaryota</taxon>
        <taxon>Viridiplantae</taxon>
        <taxon>Streptophyta</taxon>
        <taxon>Embryophyta</taxon>
        <taxon>Tracheophyta</taxon>
        <taxon>Spermatophyta</taxon>
        <taxon>Magnoliopsida</taxon>
        <taxon>Liliopsida</taxon>
        <taxon>Poales</taxon>
        <taxon>Bromeliaceae</taxon>
        <taxon>Bromelioideae</taxon>
        <taxon>Ananas</taxon>
    </lineage>
</organism>
<accession>A0A6P5GI56</accession>